<proteinExistence type="predicted"/>
<name>A0AAN7YT97_9MYCE</name>
<feature type="chain" id="PRO_5042926303" evidence="1">
    <location>
        <begin position="21"/>
        <end position="299"/>
    </location>
</feature>
<reference evidence="2 3" key="1">
    <citation type="submission" date="2023-11" db="EMBL/GenBank/DDBJ databases">
        <title>Dfirmibasis_genome.</title>
        <authorList>
            <person name="Edelbroek B."/>
            <person name="Kjellin J."/>
            <person name="Jerlstrom-Hultqvist J."/>
            <person name="Soderbom F."/>
        </authorList>
    </citation>
    <scope>NUCLEOTIDE SEQUENCE [LARGE SCALE GENOMIC DNA]</scope>
    <source>
        <strain evidence="2 3">TNS-C-14</strain>
    </source>
</reference>
<keyword evidence="3" id="KW-1185">Reference proteome</keyword>
<accession>A0AAN7YT97</accession>
<dbReference type="EMBL" id="JAVFKY010000001">
    <property type="protein sequence ID" value="KAK5584194.1"/>
    <property type="molecule type" value="Genomic_DNA"/>
</dbReference>
<keyword evidence="1" id="KW-0732">Signal</keyword>
<dbReference type="Proteomes" id="UP001344447">
    <property type="component" value="Unassembled WGS sequence"/>
</dbReference>
<evidence type="ECO:0000313" key="3">
    <source>
        <dbReference type="Proteomes" id="UP001344447"/>
    </source>
</evidence>
<comment type="caution">
    <text evidence="2">The sequence shown here is derived from an EMBL/GenBank/DDBJ whole genome shotgun (WGS) entry which is preliminary data.</text>
</comment>
<sequence>MRVLILCILILSVLVNFINGHAVLVSPTPFSTNPSKTQQCGGGAKQTVAQITWCPRSDKSNRATWKIVVGDGAGAVTFKLATNGGTSAADFTTTLSSKMVGGGGDPKAVGTYYMDVVVPTGTTCNGTCVLQAYTQSSGWYSCSTIKLDTSACDSTPKETSLVEFTVKTDSNVKFCDQVLNKVVLLPAGTILQEYDLKTQGVFKNNMANPLVIGTNTSECGNLYEKVLCDVSFPLAPGSDGKPVYQVTYQQCQNFIKTCDVVSHVELYPCGVYDSENEGSKLIVVPTLLLISILSLVLMF</sequence>
<evidence type="ECO:0000256" key="1">
    <source>
        <dbReference type="SAM" id="SignalP"/>
    </source>
</evidence>
<dbReference type="AlphaFoldDB" id="A0AAN7YT97"/>
<organism evidence="2 3">
    <name type="scientific">Dictyostelium firmibasis</name>
    <dbReference type="NCBI Taxonomy" id="79012"/>
    <lineage>
        <taxon>Eukaryota</taxon>
        <taxon>Amoebozoa</taxon>
        <taxon>Evosea</taxon>
        <taxon>Eumycetozoa</taxon>
        <taxon>Dictyostelia</taxon>
        <taxon>Dictyosteliales</taxon>
        <taxon>Dictyosteliaceae</taxon>
        <taxon>Dictyostelium</taxon>
    </lineage>
</organism>
<feature type="signal peptide" evidence="1">
    <location>
        <begin position="1"/>
        <end position="20"/>
    </location>
</feature>
<gene>
    <name evidence="2" type="ORF">RB653_005802</name>
</gene>
<protein>
    <submittedName>
        <fullName evidence="2">Uncharacterized protein</fullName>
    </submittedName>
</protein>
<evidence type="ECO:0000313" key="2">
    <source>
        <dbReference type="EMBL" id="KAK5584194.1"/>
    </source>
</evidence>